<feature type="compositionally biased region" description="Low complexity" evidence="1">
    <location>
        <begin position="96"/>
        <end position="116"/>
    </location>
</feature>
<dbReference type="EMBL" id="CADCTF010000160">
    <property type="protein sequence ID" value="CAA9270198.1"/>
    <property type="molecule type" value="Genomic_DNA"/>
</dbReference>
<keyword evidence="2" id="KW-0547">Nucleotide-binding</keyword>
<feature type="region of interest" description="Disordered" evidence="1">
    <location>
        <begin position="27"/>
        <end position="308"/>
    </location>
</feature>
<name>A0A6J4J4K0_9ACTN</name>
<feature type="compositionally biased region" description="Low complexity" evidence="1">
    <location>
        <begin position="299"/>
        <end position="308"/>
    </location>
</feature>
<feature type="compositionally biased region" description="Basic and acidic residues" evidence="1">
    <location>
        <begin position="36"/>
        <end position="48"/>
    </location>
</feature>
<evidence type="ECO:0000256" key="1">
    <source>
        <dbReference type="SAM" id="MobiDB-lite"/>
    </source>
</evidence>
<protein>
    <submittedName>
        <fullName evidence="2">Efflux ABC transporter, ATP-binding protein</fullName>
    </submittedName>
</protein>
<feature type="non-terminal residue" evidence="2">
    <location>
        <position position="308"/>
    </location>
</feature>
<feature type="compositionally biased region" description="Basic residues" evidence="1">
    <location>
        <begin position="201"/>
        <end position="210"/>
    </location>
</feature>
<feature type="compositionally biased region" description="Basic residues" evidence="1">
    <location>
        <begin position="261"/>
        <end position="298"/>
    </location>
</feature>
<feature type="compositionally biased region" description="Low complexity" evidence="1">
    <location>
        <begin position="159"/>
        <end position="180"/>
    </location>
</feature>
<feature type="compositionally biased region" description="Basic and acidic residues" evidence="1">
    <location>
        <begin position="186"/>
        <end position="200"/>
    </location>
</feature>
<organism evidence="2">
    <name type="scientific">uncultured Acidimicrobiales bacterium</name>
    <dbReference type="NCBI Taxonomy" id="310071"/>
    <lineage>
        <taxon>Bacteria</taxon>
        <taxon>Bacillati</taxon>
        <taxon>Actinomycetota</taxon>
        <taxon>Acidimicrobiia</taxon>
        <taxon>Acidimicrobiales</taxon>
        <taxon>environmental samples</taxon>
    </lineage>
</organism>
<sequence>DRRRGHRGRRGLQVLRRHRGALRGLVHRRAGHHRAARAERRRQVDVAAHHVRPHSPVTRAGAHPRPGSPPRPRRDPAHRSRAATGGTVRPAHRAAVRGAGRTAAEGRPAPAGGRSRAAPRRARPGRWPAGAHVLEGHAPAGEGGPGSRPLTAGRHARRAPGGPRSSPAAADDRAVPPAGRRGPHGARLEPCARRGGEARLSRPRHRRRPPGCHGRLPPDPRAHGRPAPPAPPGRGQAASSGRRAARCRRGGRCVGAGTRDGHRRHGGRRRLPPCGGRRRSPTGRAPARGRRARRRPRQRVPLPRGPAL</sequence>
<dbReference type="GO" id="GO:0005524">
    <property type="term" value="F:ATP binding"/>
    <property type="evidence" value="ECO:0007669"/>
    <property type="project" value="UniProtKB-KW"/>
</dbReference>
<gene>
    <name evidence="2" type="ORF">AVDCRST_MAG50-3318</name>
</gene>
<reference evidence="2" key="1">
    <citation type="submission" date="2020-02" db="EMBL/GenBank/DDBJ databases">
        <authorList>
            <person name="Meier V. D."/>
        </authorList>
    </citation>
    <scope>NUCLEOTIDE SEQUENCE</scope>
    <source>
        <strain evidence="2">AVDCRST_MAG50</strain>
    </source>
</reference>
<feature type="compositionally biased region" description="Low complexity" evidence="1">
    <location>
        <begin position="233"/>
        <end position="242"/>
    </location>
</feature>
<evidence type="ECO:0000313" key="2">
    <source>
        <dbReference type="EMBL" id="CAA9270198.1"/>
    </source>
</evidence>
<dbReference type="AlphaFoldDB" id="A0A6J4J4K0"/>
<feature type="compositionally biased region" description="Low complexity" evidence="1">
    <location>
        <begin position="125"/>
        <end position="140"/>
    </location>
</feature>
<accession>A0A6J4J4K0</accession>
<proteinExistence type="predicted"/>
<keyword evidence="2" id="KW-0067">ATP-binding</keyword>
<feature type="non-terminal residue" evidence="2">
    <location>
        <position position="1"/>
    </location>
</feature>